<dbReference type="SUPFAM" id="SSF53800">
    <property type="entry name" value="Chelatase"/>
    <property type="match status" value="1"/>
</dbReference>
<evidence type="ECO:0000256" key="1">
    <source>
        <dbReference type="ARBA" id="ARBA00022723"/>
    </source>
</evidence>
<dbReference type="InterPro" id="IPR050963">
    <property type="entry name" value="Sirohydro_Cobaltochel/CbiX"/>
</dbReference>
<dbReference type="RefSeq" id="WP_123392095.1">
    <property type="nucleotide sequence ID" value="NZ_RKHO01000001.1"/>
</dbReference>
<dbReference type="EMBL" id="RKHO01000001">
    <property type="protein sequence ID" value="ROR92453.1"/>
    <property type="molecule type" value="Genomic_DNA"/>
</dbReference>
<protein>
    <submittedName>
        <fullName evidence="3">Sirohydrochlorin ferrochelatase</fullName>
    </submittedName>
</protein>
<dbReference type="GO" id="GO:0016829">
    <property type="term" value="F:lyase activity"/>
    <property type="evidence" value="ECO:0007669"/>
    <property type="project" value="UniProtKB-KW"/>
</dbReference>
<gene>
    <name evidence="3" type="ORF">EDD33_3343</name>
</gene>
<accession>A0A3N2CYC0</accession>
<proteinExistence type="predicted"/>
<dbReference type="Gene3D" id="3.40.50.1400">
    <property type="match status" value="2"/>
</dbReference>
<comment type="caution">
    <text evidence="3">The sequence shown here is derived from an EMBL/GenBank/DDBJ whole genome shotgun (WGS) entry which is preliminary data.</text>
</comment>
<dbReference type="CDD" id="cd03416">
    <property type="entry name" value="CbiX_SirB_N"/>
    <property type="match status" value="1"/>
</dbReference>
<dbReference type="PANTHER" id="PTHR33542">
    <property type="entry name" value="SIROHYDROCHLORIN FERROCHELATASE, CHLOROPLASTIC"/>
    <property type="match status" value="1"/>
</dbReference>
<name>A0A3N2CYC0_9ACTN</name>
<reference evidence="3 4" key="1">
    <citation type="submission" date="2018-11" db="EMBL/GenBank/DDBJ databases">
        <title>Sequencing the genomes of 1000 actinobacteria strains.</title>
        <authorList>
            <person name="Klenk H.-P."/>
        </authorList>
    </citation>
    <scope>NUCLEOTIDE SEQUENCE [LARGE SCALE GENOMIC DNA]</scope>
    <source>
        <strain evidence="3 4">DSM 12652</strain>
    </source>
</reference>
<dbReference type="GO" id="GO:0046872">
    <property type="term" value="F:metal ion binding"/>
    <property type="evidence" value="ECO:0007669"/>
    <property type="project" value="UniProtKB-KW"/>
</dbReference>
<sequence length="242" mass="25037">MSTPTDGARRLVTVAHGTRKAAGNRVAVEITRLAAERLGCEAVTSYVELCDPLLTEVLATSATPTVVLPLLLSTGFHLRQDLPEAVAGAGGPVVLGRSLGPHALLADAQVDQLRRVGATPGDPLVMVAAGSSDALATRDLERAADLLARAWGGPVRVSTLSGLGRRPEEVVRAGDLVSPYLLASGFFADRAARVAREAGATLVADVIGPHPLVVDLVVRRTRALFSIDPADLRAGVDTAPLG</sequence>
<dbReference type="PANTHER" id="PTHR33542:SF5">
    <property type="entry name" value="FERROCHELATASE CHE1"/>
    <property type="match status" value="1"/>
</dbReference>
<dbReference type="InterPro" id="IPR002762">
    <property type="entry name" value="CbiX-like"/>
</dbReference>
<dbReference type="Proteomes" id="UP000281738">
    <property type="component" value="Unassembled WGS sequence"/>
</dbReference>
<keyword evidence="4" id="KW-1185">Reference proteome</keyword>
<keyword evidence="1" id="KW-0479">Metal-binding</keyword>
<keyword evidence="2" id="KW-0456">Lyase</keyword>
<organism evidence="3 4">
    <name type="scientific">Nocardioides aurantiacus</name>
    <dbReference type="NCBI Taxonomy" id="86796"/>
    <lineage>
        <taxon>Bacteria</taxon>
        <taxon>Bacillati</taxon>
        <taxon>Actinomycetota</taxon>
        <taxon>Actinomycetes</taxon>
        <taxon>Propionibacteriales</taxon>
        <taxon>Nocardioidaceae</taxon>
        <taxon>Nocardioides</taxon>
    </lineage>
</organism>
<dbReference type="OrthoDB" id="7345302at2"/>
<dbReference type="AlphaFoldDB" id="A0A3N2CYC0"/>
<evidence type="ECO:0000313" key="4">
    <source>
        <dbReference type="Proteomes" id="UP000281738"/>
    </source>
</evidence>
<evidence type="ECO:0000256" key="2">
    <source>
        <dbReference type="ARBA" id="ARBA00023239"/>
    </source>
</evidence>
<evidence type="ECO:0000313" key="3">
    <source>
        <dbReference type="EMBL" id="ROR92453.1"/>
    </source>
</evidence>
<dbReference type="Pfam" id="PF01903">
    <property type="entry name" value="CbiX"/>
    <property type="match status" value="1"/>
</dbReference>